<dbReference type="EMBL" id="JAGIOL010000001">
    <property type="protein sequence ID" value="MBP2436137.1"/>
    <property type="molecule type" value="Genomic_DNA"/>
</dbReference>
<comment type="caution">
    <text evidence="1">The sequence shown here is derived from an EMBL/GenBank/DDBJ whole genome shotgun (WGS) entry which is preliminary data.</text>
</comment>
<protein>
    <recommendedName>
        <fullName evidence="3">DUF1852 domain-containing protein</fullName>
    </recommendedName>
</protein>
<sequence>MSLTADLTFSISTTRFDEDYTPASDSRATTNFANLARGEHRQQNLRNVLAMIDDRFNELAGEDNPNGDRYVVELNIVSADLHLEEEQGGPGFPLIEMLDVQILDKQTGARTPGIVGNNFSSYVRDYDFSVVLPQHKASQPGLPDGFGELHGKLFEHFVQSEAYRARFALPPVVCISVSTSRTYTRTGYEHPVLGHEYHHDADSLTDLYFGRMGLKVRYFQPRGSAAPLAFYHRGDLTGDYSDLALIGTISTMEAFQKIYRPEIYNASSPAGEVYRPALDNPDFVVPDVTYDREERSRLGVTQGKFTEEHFIKPHGELLSQWAASRSL</sequence>
<dbReference type="Proteomes" id="UP001519362">
    <property type="component" value="Unassembled WGS sequence"/>
</dbReference>
<dbReference type="InterPro" id="IPR015004">
    <property type="entry name" value="MesX"/>
</dbReference>
<reference evidence="1 2" key="1">
    <citation type="submission" date="2021-03" db="EMBL/GenBank/DDBJ databases">
        <title>Sequencing the genomes of 1000 actinobacteria strains.</title>
        <authorList>
            <person name="Klenk H.-P."/>
        </authorList>
    </citation>
    <scope>NUCLEOTIDE SEQUENCE [LARGE SCALE GENOMIC DNA]</scope>
    <source>
        <strain evidence="1 2">DSM 24221</strain>
    </source>
</reference>
<organism evidence="1 2">
    <name type="scientific">Microbacterium amylolyticum</name>
    <dbReference type="NCBI Taxonomy" id="936337"/>
    <lineage>
        <taxon>Bacteria</taxon>
        <taxon>Bacillati</taxon>
        <taxon>Actinomycetota</taxon>
        <taxon>Actinomycetes</taxon>
        <taxon>Micrococcales</taxon>
        <taxon>Microbacteriaceae</taxon>
        <taxon>Microbacterium</taxon>
    </lineage>
</organism>
<gene>
    <name evidence="1" type="ORF">JOF34_000723</name>
</gene>
<evidence type="ECO:0000313" key="1">
    <source>
        <dbReference type="EMBL" id="MBP2436137.1"/>
    </source>
</evidence>
<proteinExistence type="predicted"/>
<evidence type="ECO:0000313" key="2">
    <source>
        <dbReference type="Proteomes" id="UP001519362"/>
    </source>
</evidence>
<keyword evidence="2" id="KW-1185">Reference proteome</keyword>
<name>A0ABS4ZFS9_9MICO</name>
<evidence type="ECO:0008006" key="3">
    <source>
        <dbReference type="Google" id="ProtNLM"/>
    </source>
</evidence>
<dbReference type="Pfam" id="PF08908">
    <property type="entry name" value="MesX"/>
    <property type="match status" value="1"/>
</dbReference>
<accession>A0ABS4ZFS9</accession>